<dbReference type="RefSeq" id="WP_095957788.1">
    <property type="nucleotide sequence ID" value="NZ_CP022203.1"/>
</dbReference>
<protein>
    <recommendedName>
        <fullName evidence="3">CENP-V/GFA domain-containing protein</fullName>
    </recommendedName>
</protein>
<dbReference type="OrthoDB" id="327703at2"/>
<dbReference type="Gene3D" id="3.90.1590.10">
    <property type="entry name" value="glutathione-dependent formaldehyde- activating enzyme (gfa)"/>
    <property type="match status" value="1"/>
</dbReference>
<name>A0A250JSY3_9BACT</name>
<sequence>MNPPSQLRCTCGQVQLHVTGAPIISVECCCTSCRTAGATLQALPSAPRILGPHGTTRAELYRKDRVHFLEGTHHLKEHRLSPEAKTRRVVATCCNTPVFLEFERGHWLSLYGCLWPEGTLPRLELRTMVSDLPPGTALPEDVPNSRTQSFSFFVKLLGAWIKMGFRSPKLAFVQGALQR</sequence>
<dbReference type="KEGG" id="mmas:MYMAC_001808"/>
<dbReference type="AlphaFoldDB" id="A0A250JSY3"/>
<dbReference type="SUPFAM" id="SSF51316">
    <property type="entry name" value="Mss4-like"/>
    <property type="match status" value="1"/>
</dbReference>
<dbReference type="EMBL" id="CP022203">
    <property type="protein sequence ID" value="ATB46216.1"/>
    <property type="molecule type" value="Genomic_DNA"/>
</dbReference>
<evidence type="ECO:0000313" key="2">
    <source>
        <dbReference type="Proteomes" id="UP000217343"/>
    </source>
</evidence>
<gene>
    <name evidence="1" type="ORF">MYMAC_001808</name>
</gene>
<reference evidence="1 2" key="1">
    <citation type="submission" date="2017-06" db="EMBL/GenBank/DDBJ databases">
        <title>Sequencing and comparative analysis of myxobacterial genomes.</title>
        <authorList>
            <person name="Rupp O."/>
            <person name="Goesmann A."/>
            <person name="Sogaard-Andersen L."/>
        </authorList>
    </citation>
    <scope>NUCLEOTIDE SEQUENCE [LARGE SCALE GENOMIC DNA]</scope>
    <source>
        <strain evidence="1 2">DSM 14697</strain>
    </source>
</reference>
<proteinExistence type="predicted"/>
<accession>A0A250JSY3</accession>
<evidence type="ECO:0000313" key="1">
    <source>
        <dbReference type="EMBL" id="ATB46216.1"/>
    </source>
</evidence>
<dbReference type="GO" id="GO:0046872">
    <property type="term" value="F:metal ion binding"/>
    <property type="evidence" value="ECO:0007669"/>
    <property type="project" value="UniProtKB-KW"/>
</dbReference>
<dbReference type="GO" id="GO:0016846">
    <property type="term" value="F:carbon-sulfur lyase activity"/>
    <property type="evidence" value="ECO:0007669"/>
    <property type="project" value="InterPro"/>
</dbReference>
<evidence type="ECO:0008006" key="3">
    <source>
        <dbReference type="Google" id="ProtNLM"/>
    </source>
</evidence>
<dbReference type="InterPro" id="IPR011057">
    <property type="entry name" value="Mss4-like_sf"/>
</dbReference>
<organism evidence="1 2">
    <name type="scientific">Corallococcus macrosporus DSM 14697</name>
    <dbReference type="NCBI Taxonomy" id="1189310"/>
    <lineage>
        <taxon>Bacteria</taxon>
        <taxon>Pseudomonadati</taxon>
        <taxon>Myxococcota</taxon>
        <taxon>Myxococcia</taxon>
        <taxon>Myxococcales</taxon>
        <taxon>Cystobacterineae</taxon>
        <taxon>Myxococcaceae</taxon>
        <taxon>Corallococcus</taxon>
    </lineage>
</organism>
<dbReference type="Proteomes" id="UP000217343">
    <property type="component" value="Chromosome"/>
</dbReference>
<keyword evidence="2" id="KW-1185">Reference proteome</keyword>